<dbReference type="Proteomes" id="UP001179952">
    <property type="component" value="Unassembled WGS sequence"/>
</dbReference>
<proteinExistence type="predicted"/>
<reference evidence="1" key="2">
    <citation type="submission" date="2023-06" db="EMBL/GenBank/DDBJ databases">
        <authorList>
            <person name="Ma L."/>
            <person name="Liu K.-W."/>
            <person name="Li Z."/>
            <person name="Hsiao Y.-Y."/>
            <person name="Qi Y."/>
            <person name="Fu T."/>
            <person name="Tang G."/>
            <person name="Zhang D."/>
            <person name="Sun W.-H."/>
            <person name="Liu D.-K."/>
            <person name="Li Y."/>
            <person name="Chen G.-Z."/>
            <person name="Liu X.-D."/>
            <person name="Liao X.-Y."/>
            <person name="Jiang Y.-T."/>
            <person name="Yu X."/>
            <person name="Hao Y."/>
            <person name="Huang J."/>
            <person name="Zhao X.-W."/>
            <person name="Ke S."/>
            <person name="Chen Y.-Y."/>
            <person name="Wu W.-L."/>
            <person name="Hsu J.-L."/>
            <person name="Lin Y.-F."/>
            <person name="Huang M.-D."/>
            <person name="Li C.-Y."/>
            <person name="Huang L."/>
            <person name="Wang Z.-W."/>
            <person name="Zhao X."/>
            <person name="Zhong W.-Y."/>
            <person name="Peng D.-H."/>
            <person name="Ahmad S."/>
            <person name="Lan S."/>
            <person name="Zhang J.-S."/>
            <person name="Tsai W.-C."/>
            <person name="Van De Peer Y."/>
            <person name="Liu Z.-J."/>
        </authorList>
    </citation>
    <scope>NUCLEOTIDE SEQUENCE</scope>
    <source>
        <strain evidence="1">SCP</strain>
        <tissue evidence="1">Leaves</tissue>
    </source>
</reference>
<dbReference type="Pfam" id="PF05553">
    <property type="entry name" value="DUF761"/>
    <property type="match status" value="1"/>
</dbReference>
<dbReference type="EMBL" id="JAUJYN010000007">
    <property type="protein sequence ID" value="KAK1266085.1"/>
    <property type="molecule type" value="Genomic_DNA"/>
</dbReference>
<name>A0AAV9AP95_ACOGR</name>
<accession>A0AAV9AP95</accession>
<gene>
    <name evidence="1" type="ORF">QJS04_geneDACA002648</name>
</gene>
<organism evidence="1 2">
    <name type="scientific">Acorus gramineus</name>
    <name type="common">Dwarf sweet flag</name>
    <dbReference type="NCBI Taxonomy" id="55184"/>
    <lineage>
        <taxon>Eukaryota</taxon>
        <taxon>Viridiplantae</taxon>
        <taxon>Streptophyta</taxon>
        <taxon>Embryophyta</taxon>
        <taxon>Tracheophyta</taxon>
        <taxon>Spermatophyta</taxon>
        <taxon>Magnoliopsida</taxon>
        <taxon>Liliopsida</taxon>
        <taxon>Acoraceae</taxon>
        <taxon>Acorus</taxon>
    </lineage>
</organism>
<evidence type="ECO:0000313" key="2">
    <source>
        <dbReference type="Proteomes" id="UP001179952"/>
    </source>
</evidence>
<reference evidence="1" key="1">
    <citation type="journal article" date="2023" name="Nat. Commun.">
        <title>Diploid and tetraploid genomes of Acorus and the evolution of monocots.</title>
        <authorList>
            <person name="Ma L."/>
            <person name="Liu K.W."/>
            <person name="Li Z."/>
            <person name="Hsiao Y.Y."/>
            <person name="Qi Y."/>
            <person name="Fu T."/>
            <person name="Tang G.D."/>
            <person name="Zhang D."/>
            <person name="Sun W.H."/>
            <person name="Liu D.K."/>
            <person name="Li Y."/>
            <person name="Chen G.Z."/>
            <person name="Liu X.D."/>
            <person name="Liao X.Y."/>
            <person name="Jiang Y.T."/>
            <person name="Yu X."/>
            <person name="Hao Y."/>
            <person name="Huang J."/>
            <person name="Zhao X.W."/>
            <person name="Ke S."/>
            <person name="Chen Y.Y."/>
            <person name="Wu W.L."/>
            <person name="Hsu J.L."/>
            <person name="Lin Y.F."/>
            <person name="Huang M.D."/>
            <person name="Li C.Y."/>
            <person name="Huang L."/>
            <person name="Wang Z.W."/>
            <person name="Zhao X."/>
            <person name="Zhong W.Y."/>
            <person name="Peng D.H."/>
            <person name="Ahmad S."/>
            <person name="Lan S."/>
            <person name="Zhang J.S."/>
            <person name="Tsai W.C."/>
            <person name="Van de Peer Y."/>
            <person name="Liu Z.J."/>
        </authorList>
    </citation>
    <scope>NUCLEOTIDE SEQUENCE</scope>
    <source>
        <strain evidence="1">SCP</strain>
    </source>
</reference>
<comment type="caution">
    <text evidence="1">The sequence shown here is derived from an EMBL/GenBank/DDBJ whole genome shotgun (WGS) entry which is preliminary data.</text>
</comment>
<protein>
    <submittedName>
        <fullName evidence="1">Uncharacterized protein</fullName>
    </submittedName>
</protein>
<keyword evidence="2" id="KW-1185">Reference proteome</keyword>
<dbReference type="AlphaFoldDB" id="A0AAV9AP95"/>
<dbReference type="InterPro" id="IPR008480">
    <property type="entry name" value="DUF761_pln"/>
</dbReference>
<dbReference type="PANTHER" id="PTHR33265">
    <property type="entry name" value="AVR9/CF-9 RAPIDLY ELICITED PROTEIN-RELATED"/>
    <property type="match status" value="1"/>
</dbReference>
<dbReference type="PANTHER" id="PTHR33265:SF26">
    <property type="entry name" value="OS06G0554600 PROTEIN"/>
    <property type="match status" value="1"/>
</dbReference>
<evidence type="ECO:0000313" key="1">
    <source>
        <dbReference type="EMBL" id="KAK1266085.1"/>
    </source>
</evidence>
<sequence>MEPTPPVSAKRLWRIVRTVFYMIRRGLVAKKKWMADLHVLFKRGKIAGKSLFEVPVLRGSAYSALTCRSADPHVSFYTPREVEFSCSNTPFYARYSKNRRRHHSRQYEYEASEYDDDDVISEYDFPEASPAPFWNVGKSPACRQLRITDSPFPIKEDDVEDEEDCHVDDEAEDFIRRFYEQLRMQQVGHRRRNY</sequence>